<comment type="caution">
    <text evidence="1">The sequence shown here is derived from an EMBL/GenBank/DDBJ whole genome shotgun (WGS) entry which is preliminary data.</text>
</comment>
<keyword evidence="2" id="KW-1185">Reference proteome</keyword>
<protein>
    <recommendedName>
        <fullName evidence="3">ASCH domain-containing protein</fullName>
    </recommendedName>
</protein>
<dbReference type="Proteomes" id="UP000248314">
    <property type="component" value="Unassembled WGS sequence"/>
</dbReference>
<reference evidence="1 2" key="1">
    <citation type="submission" date="2018-05" db="EMBL/GenBank/DDBJ databases">
        <title>Genomic Encyclopedia of Type Strains, Phase I: the one thousand microbial genomes (KMG-I) project.</title>
        <authorList>
            <person name="Kyrpides N."/>
        </authorList>
    </citation>
    <scope>NUCLEOTIDE SEQUENCE [LARGE SCALE GENOMIC DNA]</scope>
    <source>
        <strain evidence="1 2">DSM 15611</strain>
    </source>
</reference>
<proteinExistence type="predicted"/>
<accession>A0A318HZ91</accession>
<dbReference type="AlphaFoldDB" id="A0A318HZ91"/>
<sequence>MKYQKIKKMKKIMFNDEYLLTQAVLRGYKTQTRRIVKDDTPLGNFEETMKHAPYKVGEVVAVAQSYKIMYAEMIDDFAKHNYHLLREESAENFKKQYDNTAGWDNKMFVKAELMPHKIKITSVRIERLQDISDEDCLREGTSHYTPADGQDTEGGFGFKSYKGGLYLFDTARDAFATFIDKVSGKGTWESNPYVWVYDFELKSKNYGAFTSTQD</sequence>
<gene>
    <name evidence="1" type="ORF">EJ73_00622</name>
</gene>
<name>A0A318HZ91_9BACT</name>
<evidence type="ECO:0008006" key="3">
    <source>
        <dbReference type="Google" id="ProtNLM"/>
    </source>
</evidence>
<organism evidence="1 2">
    <name type="scientific">Hoylesella shahii DSM 15611 = JCM 12083</name>
    <dbReference type="NCBI Taxonomy" id="1122991"/>
    <lineage>
        <taxon>Bacteria</taxon>
        <taxon>Pseudomonadati</taxon>
        <taxon>Bacteroidota</taxon>
        <taxon>Bacteroidia</taxon>
        <taxon>Bacteroidales</taxon>
        <taxon>Prevotellaceae</taxon>
        <taxon>Hoylesella</taxon>
    </lineage>
</organism>
<evidence type="ECO:0000313" key="2">
    <source>
        <dbReference type="Proteomes" id="UP000248314"/>
    </source>
</evidence>
<evidence type="ECO:0000313" key="1">
    <source>
        <dbReference type="EMBL" id="PXX23633.1"/>
    </source>
</evidence>
<dbReference type="STRING" id="1122991.GCA_000613445_01306"/>
<dbReference type="EMBL" id="QJJX01000005">
    <property type="protein sequence ID" value="PXX23633.1"/>
    <property type="molecule type" value="Genomic_DNA"/>
</dbReference>